<dbReference type="AlphaFoldDB" id="A0A7K4N318"/>
<gene>
    <name evidence="2" type="ORF">HX865_04470</name>
</gene>
<dbReference type="EMBL" id="JACASZ010000080">
    <property type="protein sequence ID" value="NWJ77739.1"/>
    <property type="molecule type" value="Genomic_DNA"/>
</dbReference>
<organism evidence="2 3">
    <name type="scientific">Marine Group I thaumarchaeote</name>
    <dbReference type="NCBI Taxonomy" id="2511932"/>
    <lineage>
        <taxon>Archaea</taxon>
        <taxon>Nitrososphaerota</taxon>
        <taxon>Marine Group I</taxon>
    </lineage>
</organism>
<evidence type="ECO:0000313" key="3">
    <source>
        <dbReference type="Proteomes" id="UP000527815"/>
    </source>
</evidence>
<name>A0A7K4N318_9ARCH</name>
<feature type="domain" description="DUF4815" evidence="1">
    <location>
        <begin position="138"/>
        <end position="361"/>
    </location>
</feature>
<dbReference type="InterPro" id="IPR032096">
    <property type="entry name" value="DUF4815"/>
</dbReference>
<protein>
    <submittedName>
        <fullName evidence="2">DUF4815 domain-containing protein</fullName>
    </submittedName>
</protein>
<accession>A0A7K4N318</accession>
<sequence length="1267" mass="136697">AANGAAVTQFAIASAAIGNTAHDNNITSRYSFADGQKDNFYDHASITLKAGQTPPANNVLITFDYFSHSAANSYFSVDSYTNVDYADIPAFTSPTTGTRKELRDCVDFRPYKGFANGDTTTTPIAGAIQKQDDMPDAKVQMSANVAYYLPRKDKLTLTKDRVLKVIEGVSTEDPNLPADDEDSMTLYNLDIPAYTFNASDVDTQYIDNRRFTMRDIGKIEKRVDTLEYYTALTLLEKEANDVSIKDSATNTERFKNGIMVDSFNGHNIGDVSNEDFKAAIDFEMKELRPAFSSDSFMFTHDSSGSSANTAKTGDLITLAYSSANLVVQPLASNTEIINPYGTTQLNGQLILNPPNDVWMAEDGRPTVLINLENLNDHWVQGNENGFGKQWDDWSFAWSGVQVNDDNLIKSRKTSMTSNTVSRFATITSQNKTRTGIISTKPPETIKRSVGNRSVSISVIPYIRGQKIQFLANGVKPNATFYPYFDNTLVTANTKPAYILTYSANTLSANSGVFNSRAGEQVTLTHTSSGATGTALYQNSTSILISDLIQQVTMSGAFLNTPVLGEVITFYSDSDKATATATGTLQAYVAATFKLTVNSISGTIASTNYANGASWSTGQSITVSATGGFATGEVYQGVGAAKSNGNISAVGSATPTFSAALTADRHGVVGGELTIPATTFRAGEKLFRLTDSSTDTVASTDSVAEKVFRVQGLLESRSGRISSTRPMESKRENVKEKHTTQDTINRISTSTNWINPLSQTFLVDRNENPNGIYASSVDIFFSSIDATLPVTLQLRPVVNEFPSSSAILPFSEVTLNASETTANSTAPSAATSSTFTRFTFESPVYLYPDEYAIVLTSSSTSYVVHVANLGETVKNTVDTKVSQQPFVSAFYQPQNSSVWQANVEKQMMFKVNHCNFDTGSHSVYLSSNAEPLSGNTAGINYDVFKLSTSELSFSNTSIGYSFKGIDESKTVASAANRTAQIDSTWTSFSANRNITLTAQKKTVAAVATTGLTTYSANNVYLRAILKSNDSKVSPAIDVSRINFIAIENQVNRGSIANSDIVITNGGTNYSVPILTFTGGGGTDAAASATLTANVITGITVTAGGSGYYETPTLTITDTTSGTEADATATVQSELGSNGGNAKTRYITRRVTLEDGFDAQDLKVMLNAYKPKDTDIKVYYRVHNADDSDDFETKPYVLMTQQTDSNRISANESDIHEYAFKSPDDVITYTSSGVTYDKFKTFAIKIVLGSASSAIIPKVKDLKAIALDF</sequence>
<feature type="non-terminal residue" evidence="2">
    <location>
        <position position="1"/>
    </location>
</feature>
<comment type="caution">
    <text evidence="2">The sequence shown here is derived from an EMBL/GenBank/DDBJ whole genome shotgun (WGS) entry which is preliminary data.</text>
</comment>
<evidence type="ECO:0000259" key="1">
    <source>
        <dbReference type="Pfam" id="PF16075"/>
    </source>
</evidence>
<proteinExistence type="predicted"/>
<dbReference type="Proteomes" id="UP000527815">
    <property type="component" value="Unassembled WGS sequence"/>
</dbReference>
<evidence type="ECO:0000313" key="2">
    <source>
        <dbReference type="EMBL" id="NWJ77739.1"/>
    </source>
</evidence>
<dbReference type="Pfam" id="PF16075">
    <property type="entry name" value="DUF4815"/>
    <property type="match status" value="1"/>
</dbReference>
<reference evidence="2 3" key="1">
    <citation type="journal article" date="2019" name="Environ. Microbiol.">
        <title>Genomics insights into ecotype formation of ammonia-oxidizing archaea in the deep ocean.</title>
        <authorList>
            <person name="Wang Y."/>
            <person name="Huang J.M."/>
            <person name="Cui G.J."/>
            <person name="Nunoura T."/>
            <person name="Takaki Y."/>
            <person name="Li W.L."/>
            <person name="Li J."/>
            <person name="Gao Z.M."/>
            <person name="Takai K."/>
            <person name="Zhang A.Q."/>
            <person name="Stepanauskas R."/>
        </authorList>
    </citation>
    <scope>NUCLEOTIDE SEQUENCE [LARGE SCALE GENOMIC DNA]</scope>
    <source>
        <strain evidence="2 3">D1b</strain>
    </source>
</reference>